<sequence length="272" mass="30915">MDSPGQTTVCDEPQRKDGKRRDSGLDPFITQMDDASYAYYSLIQQYALRSFQGRDFQYKAFAAAVSSQGRTDEQRCRVTVIEFIGSSSEEVALHNGEHLQQYLDSGEMMRDGRARRIFVVEDLAVRHICLLGPRLQIHPSVFANHYNHDSASAHANCMRAIPLSDKLNTEDGMKNPSAVRPTGEKRRFALRYPTTMPRLSAQHNPDPKLCPDWLKPTPEISNQNAYAKFNIERGIDTPDINDLWDEPGKVAIMDNQVTYWSRPENDGWAGMF</sequence>
<keyword evidence="3" id="KW-1185">Reference proteome</keyword>
<accession>A0A6A6BJN0</accession>
<dbReference type="Proteomes" id="UP000799438">
    <property type="component" value="Unassembled WGS sequence"/>
</dbReference>
<proteinExistence type="predicted"/>
<dbReference type="RefSeq" id="XP_033399247.1">
    <property type="nucleotide sequence ID" value="XM_033536676.1"/>
</dbReference>
<name>A0A6A6BJN0_9PEZI</name>
<evidence type="ECO:0000313" key="3">
    <source>
        <dbReference type="Proteomes" id="UP000799438"/>
    </source>
</evidence>
<dbReference type="AlphaFoldDB" id="A0A6A6BJN0"/>
<dbReference type="EMBL" id="ML995481">
    <property type="protein sequence ID" value="KAF2143535.1"/>
    <property type="molecule type" value="Genomic_DNA"/>
</dbReference>
<feature type="compositionally biased region" description="Basic and acidic residues" evidence="1">
    <location>
        <begin position="12"/>
        <end position="24"/>
    </location>
</feature>
<organism evidence="2 3">
    <name type="scientific">Aplosporella prunicola CBS 121167</name>
    <dbReference type="NCBI Taxonomy" id="1176127"/>
    <lineage>
        <taxon>Eukaryota</taxon>
        <taxon>Fungi</taxon>
        <taxon>Dikarya</taxon>
        <taxon>Ascomycota</taxon>
        <taxon>Pezizomycotina</taxon>
        <taxon>Dothideomycetes</taxon>
        <taxon>Dothideomycetes incertae sedis</taxon>
        <taxon>Botryosphaeriales</taxon>
        <taxon>Aplosporellaceae</taxon>
        <taxon>Aplosporella</taxon>
    </lineage>
</organism>
<gene>
    <name evidence="2" type="ORF">K452DRAFT_224155</name>
</gene>
<evidence type="ECO:0000256" key="1">
    <source>
        <dbReference type="SAM" id="MobiDB-lite"/>
    </source>
</evidence>
<reference evidence="2" key="1">
    <citation type="journal article" date="2020" name="Stud. Mycol.">
        <title>101 Dothideomycetes genomes: a test case for predicting lifestyles and emergence of pathogens.</title>
        <authorList>
            <person name="Haridas S."/>
            <person name="Albert R."/>
            <person name="Binder M."/>
            <person name="Bloem J."/>
            <person name="Labutti K."/>
            <person name="Salamov A."/>
            <person name="Andreopoulos B."/>
            <person name="Baker S."/>
            <person name="Barry K."/>
            <person name="Bills G."/>
            <person name="Bluhm B."/>
            <person name="Cannon C."/>
            <person name="Castanera R."/>
            <person name="Culley D."/>
            <person name="Daum C."/>
            <person name="Ezra D."/>
            <person name="Gonzalez J."/>
            <person name="Henrissat B."/>
            <person name="Kuo A."/>
            <person name="Liang C."/>
            <person name="Lipzen A."/>
            <person name="Lutzoni F."/>
            <person name="Magnuson J."/>
            <person name="Mondo S."/>
            <person name="Nolan M."/>
            <person name="Ohm R."/>
            <person name="Pangilinan J."/>
            <person name="Park H.-J."/>
            <person name="Ramirez L."/>
            <person name="Alfaro M."/>
            <person name="Sun H."/>
            <person name="Tritt A."/>
            <person name="Yoshinaga Y."/>
            <person name="Zwiers L.-H."/>
            <person name="Turgeon B."/>
            <person name="Goodwin S."/>
            <person name="Spatafora J."/>
            <person name="Crous P."/>
            <person name="Grigoriev I."/>
        </authorList>
    </citation>
    <scope>NUCLEOTIDE SEQUENCE</scope>
    <source>
        <strain evidence="2">CBS 121167</strain>
    </source>
</reference>
<feature type="region of interest" description="Disordered" evidence="1">
    <location>
        <begin position="1"/>
        <end position="26"/>
    </location>
</feature>
<protein>
    <submittedName>
        <fullName evidence="2">Uncharacterized protein</fullName>
    </submittedName>
</protein>
<dbReference type="GeneID" id="54294172"/>
<dbReference type="OrthoDB" id="5428055at2759"/>
<evidence type="ECO:0000313" key="2">
    <source>
        <dbReference type="EMBL" id="KAF2143535.1"/>
    </source>
</evidence>